<dbReference type="Gene3D" id="2.40.70.10">
    <property type="entry name" value="Acid Proteases"/>
    <property type="match status" value="1"/>
</dbReference>
<sequence length="521" mass="59772">MPDRCNICGGPHPSSKCDYKPMRGSKEEEPNYANGGYRGNYYGRNSENWRDRQPRDYNRNSQPREDNPSIPPTTKKKFEESDFEKTMREFIVAQKSSNNFVKNQFFNLKTQVKQGQKNHQAVIQDLETNGKTYDPPDNPNANTTVINDDDEDDADKTEKEGEQPSSKQTKINPPPLKVYKLRIPYPQRLRKENMEERYAKFIDLIKEVKINLPLIDVLAGMPNYGKFIKDLVSNKSKIDQIFAAVLNKECSAIVQNKLPPKLGDPGSFLIPCTFANSVECLALANLSASMNLIPYSLYASLSENTLKPIKMSIRLANRTYQYPMGVAENMLVQVGKFVFPVDFVILQMEEHDKVPLILGRPFLHTADAIIRFKNKELNLGVGDDRITFLIDKAMQHSYSNDDTCFRMDELPLEEKLRIKTSIQDLATDLEMKPLPENLEYAFLENDSLLQVVISALLKDDEKKRLIFVLKNHKEAFAWKTSDIPGISSSFCKHKINFEYDAKLVIQIQRRLNPNMKEVVKK</sequence>
<dbReference type="InterPro" id="IPR021109">
    <property type="entry name" value="Peptidase_aspartic_dom_sf"/>
</dbReference>
<evidence type="ECO:0000313" key="3">
    <source>
        <dbReference type="Proteomes" id="UP001151760"/>
    </source>
</evidence>
<accession>A0ABQ5ADY6</accession>
<keyword evidence="2" id="KW-0695">RNA-directed DNA polymerase</keyword>
<dbReference type="PANTHER" id="PTHR33067:SF35">
    <property type="entry name" value="ASPARTIC PEPTIDASE DDI1-TYPE DOMAIN-CONTAINING PROTEIN"/>
    <property type="match status" value="1"/>
</dbReference>
<feature type="compositionally biased region" description="Basic and acidic residues" evidence="1">
    <location>
        <begin position="47"/>
        <end position="67"/>
    </location>
</feature>
<dbReference type="CDD" id="cd00303">
    <property type="entry name" value="retropepsin_like"/>
    <property type="match status" value="1"/>
</dbReference>
<gene>
    <name evidence="2" type="ORF">Tco_0820597</name>
</gene>
<keyword evidence="2" id="KW-0548">Nucleotidyltransferase</keyword>
<protein>
    <submittedName>
        <fullName evidence="2">Reverse transcriptase domain-containing protein</fullName>
    </submittedName>
</protein>
<feature type="compositionally biased region" description="Low complexity" evidence="1">
    <location>
        <begin position="31"/>
        <end position="45"/>
    </location>
</feature>
<keyword evidence="2" id="KW-0808">Transferase</keyword>
<comment type="caution">
    <text evidence="2">The sequence shown here is derived from an EMBL/GenBank/DDBJ whole genome shotgun (WGS) entry which is preliminary data.</text>
</comment>
<keyword evidence="3" id="KW-1185">Reference proteome</keyword>
<feature type="region of interest" description="Disordered" evidence="1">
    <location>
        <begin position="128"/>
        <end position="173"/>
    </location>
</feature>
<dbReference type="GO" id="GO:0003964">
    <property type="term" value="F:RNA-directed DNA polymerase activity"/>
    <property type="evidence" value="ECO:0007669"/>
    <property type="project" value="UniProtKB-KW"/>
</dbReference>
<organism evidence="2 3">
    <name type="scientific">Tanacetum coccineum</name>
    <dbReference type="NCBI Taxonomy" id="301880"/>
    <lineage>
        <taxon>Eukaryota</taxon>
        <taxon>Viridiplantae</taxon>
        <taxon>Streptophyta</taxon>
        <taxon>Embryophyta</taxon>
        <taxon>Tracheophyta</taxon>
        <taxon>Spermatophyta</taxon>
        <taxon>Magnoliopsida</taxon>
        <taxon>eudicotyledons</taxon>
        <taxon>Gunneridae</taxon>
        <taxon>Pentapetalae</taxon>
        <taxon>asterids</taxon>
        <taxon>campanulids</taxon>
        <taxon>Asterales</taxon>
        <taxon>Asteraceae</taxon>
        <taxon>Asteroideae</taxon>
        <taxon>Anthemideae</taxon>
        <taxon>Anthemidinae</taxon>
        <taxon>Tanacetum</taxon>
    </lineage>
</organism>
<reference evidence="2" key="2">
    <citation type="submission" date="2022-01" db="EMBL/GenBank/DDBJ databases">
        <authorList>
            <person name="Yamashiro T."/>
            <person name="Shiraishi A."/>
            <person name="Satake H."/>
            <person name="Nakayama K."/>
        </authorList>
    </citation>
    <scope>NUCLEOTIDE SEQUENCE</scope>
</reference>
<proteinExistence type="predicted"/>
<name>A0ABQ5ADY6_9ASTR</name>
<feature type="region of interest" description="Disordered" evidence="1">
    <location>
        <begin position="1"/>
        <end position="82"/>
    </location>
</feature>
<dbReference type="Proteomes" id="UP001151760">
    <property type="component" value="Unassembled WGS sequence"/>
</dbReference>
<dbReference type="EMBL" id="BQNB010012116">
    <property type="protein sequence ID" value="GJS99427.1"/>
    <property type="molecule type" value="Genomic_DNA"/>
</dbReference>
<evidence type="ECO:0000256" key="1">
    <source>
        <dbReference type="SAM" id="MobiDB-lite"/>
    </source>
</evidence>
<dbReference type="PANTHER" id="PTHR33067">
    <property type="entry name" value="RNA-DIRECTED DNA POLYMERASE-RELATED"/>
    <property type="match status" value="1"/>
</dbReference>
<feature type="compositionally biased region" description="Basic and acidic residues" evidence="1">
    <location>
        <begin position="15"/>
        <end position="29"/>
    </location>
</feature>
<evidence type="ECO:0000313" key="2">
    <source>
        <dbReference type="EMBL" id="GJS99427.1"/>
    </source>
</evidence>
<reference evidence="2" key="1">
    <citation type="journal article" date="2022" name="Int. J. Mol. Sci.">
        <title>Draft Genome of Tanacetum Coccineum: Genomic Comparison of Closely Related Tanacetum-Family Plants.</title>
        <authorList>
            <person name="Yamashiro T."/>
            <person name="Shiraishi A."/>
            <person name="Nakayama K."/>
            <person name="Satake H."/>
        </authorList>
    </citation>
    <scope>NUCLEOTIDE SEQUENCE</scope>
</reference>